<feature type="region of interest" description="Disordered" evidence="1">
    <location>
        <begin position="133"/>
        <end position="228"/>
    </location>
</feature>
<reference evidence="2 3" key="1">
    <citation type="journal article" date="2021" name="Elife">
        <title>Chloroplast acquisition without the gene transfer in kleptoplastic sea slugs, Plakobranchus ocellatus.</title>
        <authorList>
            <person name="Maeda T."/>
            <person name="Takahashi S."/>
            <person name="Yoshida T."/>
            <person name="Shimamura S."/>
            <person name="Takaki Y."/>
            <person name="Nagai Y."/>
            <person name="Toyoda A."/>
            <person name="Suzuki Y."/>
            <person name="Arimoto A."/>
            <person name="Ishii H."/>
            <person name="Satoh N."/>
            <person name="Nishiyama T."/>
            <person name="Hasebe M."/>
            <person name="Maruyama T."/>
            <person name="Minagawa J."/>
            <person name="Obokata J."/>
            <person name="Shigenobu S."/>
        </authorList>
    </citation>
    <scope>NUCLEOTIDE SEQUENCE [LARGE SCALE GENOMIC DNA]</scope>
</reference>
<accession>A0AAV3Y4E8</accession>
<evidence type="ECO:0000313" key="3">
    <source>
        <dbReference type="Proteomes" id="UP000735302"/>
    </source>
</evidence>
<dbReference type="EMBL" id="BLXT01000514">
    <property type="protein sequence ID" value="GFN77959.1"/>
    <property type="molecule type" value="Genomic_DNA"/>
</dbReference>
<name>A0AAV3Y4E8_9GAST</name>
<dbReference type="Proteomes" id="UP000735302">
    <property type="component" value="Unassembled WGS sequence"/>
</dbReference>
<proteinExistence type="predicted"/>
<protein>
    <submittedName>
        <fullName evidence="2">Uncharacterized protein</fullName>
    </submittedName>
</protein>
<evidence type="ECO:0000313" key="2">
    <source>
        <dbReference type="EMBL" id="GFN77959.1"/>
    </source>
</evidence>
<comment type="caution">
    <text evidence="2">The sequence shown here is derived from an EMBL/GenBank/DDBJ whole genome shotgun (WGS) entry which is preliminary data.</text>
</comment>
<sequence>MRLHQDLLKLHGVDPAFLVHGSVGDDVISDGSGESTTCDSGRGGSEEDNGSHGRASPVHKDSSGMNNLSQPNRPLRPSKPPRTAATIAPSTSNIPRTFGPNLPPSGGLPALSGRQLAHSLDTPCLEPLKQYNNSQRQGQYQPPARSLSAPPVKHVSFSDEHNTSTSSVNRQHGWPELLPPHPRGQGAFSSSMSPVAEGRVTAPEGKYGSSSTRGHPFSQSRRHPSSPIHELNLNIDRSFDTMDDGNSTTTSGSYTVDDLSPRAVNIAYMPEQAVV</sequence>
<evidence type="ECO:0000256" key="1">
    <source>
        <dbReference type="SAM" id="MobiDB-lite"/>
    </source>
</evidence>
<keyword evidence="3" id="KW-1185">Reference proteome</keyword>
<organism evidence="2 3">
    <name type="scientific">Plakobranchus ocellatus</name>
    <dbReference type="NCBI Taxonomy" id="259542"/>
    <lineage>
        <taxon>Eukaryota</taxon>
        <taxon>Metazoa</taxon>
        <taxon>Spiralia</taxon>
        <taxon>Lophotrochozoa</taxon>
        <taxon>Mollusca</taxon>
        <taxon>Gastropoda</taxon>
        <taxon>Heterobranchia</taxon>
        <taxon>Euthyneura</taxon>
        <taxon>Panpulmonata</taxon>
        <taxon>Sacoglossa</taxon>
        <taxon>Placobranchoidea</taxon>
        <taxon>Plakobranchidae</taxon>
        <taxon>Plakobranchus</taxon>
    </lineage>
</organism>
<gene>
    <name evidence="2" type="ORF">PoB_000446500</name>
</gene>
<feature type="compositionally biased region" description="Polar residues" evidence="1">
    <location>
        <begin position="208"/>
        <end position="219"/>
    </location>
</feature>
<feature type="region of interest" description="Disordered" evidence="1">
    <location>
        <begin position="25"/>
        <end position="113"/>
    </location>
</feature>
<dbReference type="AlphaFoldDB" id="A0AAV3Y4E8"/>
<feature type="compositionally biased region" description="Polar residues" evidence="1">
    <location>
        <begin position="63"/>
        <end position="72"/>
    </location>
</feature>